<evidence type="ECO:0000256" key="2">
    <source>
        <dbReference type="ARBA" id="ARBA00022729"/>
    </source>
</evidence>
<feature type="chain" id="PRO_5038816685" evidence="6">
    <location>
        <begin position="19"/>
        <end position="426"/>
    </location>
</feature>
<dbReference type="InterPro" id="IPR050490">
    <property type="entry name" value="Bact_solute-bd_prot1"/>
</dbReference>
<dbReference type="PANTHER" id="PTHR43649:SF33">
    <property type="entry name" value="POLYGALACTURONAN_RHAMNOGALACTURONAN-BINDING PROTEIN YTCQ"/>
    <property type="match status" value="1"/>
</dbReference>
<keyword evidence="8" id="KW-1185">Reference proteome</keyword>
<keyword evidence="4" id="KW-0564">Palmitate</keyword>
<organism evidence="7 8">
    <name type="scientific">Paenibacillus ginsengarvi</name>
    <dbReference type="NCBI Taxonomy" id="400777"/>
    <lineage>
        <taxon>Bacteria</taxon>
        <taxon>Bacillati</taxon>
        <taxon>Bacillota</taxon>
        <taxon>Bacilli</taxon>
        <taxon>Bacillales</taxon>
        <taxon>Paenibacillaceae</taxon>
        <taxon>Paenibacillus</taxon>
    </lineage>
</organism>
<name>A0A3B0CHC5_9BACL</name>
<gene>
    <name evidence="7" type="ORF">D7M11_08685</name>
</gene>
<keyword evidence="2 6" id="KW-0732">Signal</keyword>
<dbReference type="RefSeq" id="WP_120746807.1">
    <property type="nucleotide sequence ID" value="NZ_RBAH01000005.1"/>
</dbReference>
<reference evidence="7 8" key="1">
    <citation type="journal article" date="2007" name="Int. J. Syst. Evol. Microbiol.">
        <title>Paenibacillus ginsengarvi sp. nov., isolated from soil from ginseng cultivation.</title>
        <authorList>
            <person name="Yoon M.H."/>
            <person name="Ten L.N."/>
            <person name="Im W.T."/>
        </authorList>
    </citation>
    <scope>NUCLEOTIDE SEQUENCE [LARGE SCALE GENOMIC DNA]</scope>
    <source>
        <strain evidence="7 8">KCTC 13059</strain>
    </source>
</reference>
<comment type="caution">
    <text evidence="7">The sequence shown here is derived from an EMBL/GenBank/DDBJ whole genome shotgun (WGS) entry which is preliminary data.</text>
</comment>
<dbReference type="PROSITE" id="PS51257">
    <property type="entry name" value="PROKAR_LIPOPROTEIN"/>
    <property type="match status" value="1"/>
</dbReference>
<keyword evidence="1" id="KW-1003">Cell membrane</keyword>
<evidence type="ECO:0000256" key="1">
    <source>
        <dbReference type="ARBA" id="ARBA00022475"/>
    </source>
</evidence>
<dbReference type="SUPFAM" id="SSF53850">
    <property type="entry name" value="Periplasmic binding protein-like II"/>
    <property type="match status" value="1"/>
</dbReference>
<dbReference type="EMBL" id="RBAH01000005">
    <property type="protein sequence ID" value="RKN85155.1"/>
    <property type="molecule type" value="Genomic_DNA"/>
</dbReference>
<evidence type="ECO:0000256" key="4">
    <source>
        <dbReference type="ARBA" id="ARBA00023139"/>
    </source>
</evidence>
<proteinExistence type="predicted"/>
<dbReference type="InterPro" id="IPR006059">
    <property type="entry name" value="SBP"/>
</dbReference>
<protein>
    <submittedName>
        <fullName evidence="7">Extracellular solute-binding protein</fullName>
    </submittedName>
</protein>
<sequence length="426" mass="48729">MKRKLMVPFLFTFVIAFTGCSKSQSTGTTLPPEKPLEPVTLRVHQLGGYFTDQDFDELIAQPVKKKYPHLTVTMDKTTEDLPDVLAKGESIDFLVTYHGRLTAYKDLGVYVDLNQLAKQYKFDLSRFDQGALDTIIANSDKGELYALPYANNLNALYYNKDIFDKFGVAYPKDGMTWEETIDLAKKVTRMDNQTQYRGVEIDDINRLLFPLSLNILDAKTDKVMVNTEPYKRAIDVAKQIYSIPGNDYIAGSPIDRFLKDRTVAMIPTINLYLRFRQVTDLNWDVAQFPSYKDKPNVYGMYDLHCMIPMVASKNRDDQMRVLEVLFSDEVQMTMSKKSAKFPVLKDPKFKQAFGQDLPELKGKHIEGVLKSHTEMAPPNSLYYSKALSLLNTEYANILKNSKDINTGLRDAEEQIKQYVTTEKAKK</sequence>
<accession>A0A3B0CHC5</accession>
<feature type="signal peptide" evidence="6">
    <location>
        <begin position="1"/>
        <end position="18"/>
    </location>
</feature>
<dbReference type="OrthoDB" id="2513509at2"/>
<dbReference type="Pfam" id="PF13416">
    <property type="entry name" value="SBP_bac_8"/>
    <property type="match status" value="1"/>
</dbReference>
<dbReference type="PANTHER" id="PTHR43649">
    <property type="entry name" value="ARABINOSE-BINDING PROTEIN-RELATED"/>
    <property type="match status" value="1"/>
</dbReference>
<keyword evidence="3" id="KW-0472">Membrane</keyword>
<dbReference type="Gene3D" id="3.40.190.10">
    <property type="entry name" value="Periplasmic binding protein-like II"/>
    <property type="match status" value="1"/>
</dbReference>
<evidence type="ECO:0000313" key="7">
    <source>
        <dbReference type="EMBL" id="RKN85155.1"/>
    </source>
</evidence>
<dbReference type="AlphaFoldDB" id="A0A3B0CHC5"/>
<dbReference type="Proteomes" id="UP000282311">
    <property type="component" value="Unassembled WGS sequence"/>
</dbReference>
<evidence type="ECO:0000256" key="5">
    <source>
        <dbReference type="ARBA" id="ARBA00023288"/>
    </source>
</evidence>
<evidence type="ECO:0000256" key="6">
    <source>
        <dbReference type="SAM" id="SignalP"/>
    </source>
</evidence>
<keyword evidence="5" id="KW-0449">Lipoprotein</keyword>
<evidence type="ECO:0000256" key="3">
    <source>
        <dbReference type="ARBA" id="ARBA00023136"/>
    </source>
</evidence>
<evidence type="ECO:0000313" key="8">
    <source>
        <dbReference type="Proteomes" id="UP000282311"/>
    </source>
</evidence>